<sequence>MNKKSCRRALLIFIIILLAVGMVAPFIWKLWR</sequence>
<accession>A0A0G0NXT2</accession>
<keyword evidence="1" id="KW-0472">Membrane</keyword>
<dbReference type="AlphaFoldDB" id="A0A0G0NXT2"/>
<keyword evidence="1" id="KW-1133">Transmembrane helix</keyword>
<reference evidence="2 3" key="1">
    <citation type="journal article" date="2015" name="Nature">
        <title>rRNA introns, odd ribosomes, and small enigmatic genomes across a large radiation of phyla.</title>
        <authorList>
            <person name="Brown C.T."/>
            <person name="Hug L.A."/>
            <person name="Thomas B.C."/>
            <person name="Sharon I."/>
            <person name="Castelle C.J."/>
            <person name="Singh A."/>
            <person name="Wilkins M.J."/>
            <person name="Williams K.H."/>
            <person name="Banfield J.F."/>
        </authorList>
    </citation>
    <scope>NUCLEOTIDE SEQUENCE [LARGE SCALE GENOMIC DNA]</scope>
</reference>
<evidence type="ECO:0000313" key="2">
    <source>
        <dbReference type="EMBL" id="KKQ90654.1"/>
    </source>
</evidence>
<feature type="transmembrane region" description="Helical" evidence="1">
    <location>
        <begin position="9"/>
        <end position="28"/>
    </location>
</feature>
<organism evidence="2 3">
    <name type="scientific">Berkelbacteria bacterium GW2011_GWA1_39_10</name>
    <dbReference type="NCBI Taxonomy" id="1618332"/>
    <lineage>
        <taxon>Bacteria</taxon>
        <taxon>Candidatus Berkelbacteria</taxon>
    </lineage>
</organism>
<protein>
    <submittedName>
        <fullName evidence="2">Uncharacterized protein</fullName>
    </submittedName>
</protein>
<evidence type="ECO:0000256" key="1">
    <source>
        <dbReference type="SAM" id="Phobius"/>
    </source>
</evidence>
<dbReference type="EMBL" id="LBVS01000008">
    <property type="protein sequence ID" value="KKQ90654.1"/>
    <property type="molecule type" value="Genomic_DNA"/>
</dbReference>
<name>A0A0G0NXT2_9BACT</name>
<proteinExistence type="predicted"/>
<gene>
    <name evidence="2" type="ORF">UT15_C0008G0005</name>
</gene>
<dbReference type="Proteomes" id="UP000033862">
    <property type="component" value="Unassembled WGS sequence"/>
</dbReference>
<comment type="caution">
    <text evidence="2">The sequence shown here is derived from an EMBL/GenBank/DDBJ whole genome shotgun (WGS) entry which is preliminary data.</text>
</comment>
<keyword evidence="1" id="KW-0812">Transmembrane</keyword>
<evidence type="ECO:0000313" key="3">
    <source>
        <dbReference type="Proteomes" id="UP000033862"/>
    </source>
</evidence>